<evidence type="ECO:0000256" key="2">
    <source>
        <dbReference type="ARBA" id="ARBA00004496"/>
    </source>
</evidence>
<evidence type="ECO:0000256" key="1">
    <source>
        <dbReference type="ARBA" id="ARBA00004123"/>
    </source>
</evidence>
<keyword evidence="5" id="KW-0833">Ubl conjugation pathway</keyword>
<evidence type="ECO:0000313" key="9">
    <source>
        <dbReference type="Proteomes" id="UP000076502"/>
    </source>
</evidence>
<dbReference type="Proteomes" id="UP000076502">
    <property type="component" value="Unassembled WGS sequence"/>
</dbReference>
<protein>
    <submittedName>
        <fullName evidence="8">CUE domain-containing protein 2</fullName>
    </submittedName>
</protein>
<reference evidence="8 9" key="1">
    <citation type="submission" date="2015-07" db="EMBL/GenBank/DDBJ databases">
        <title>The genome of Dufourea novaeangliae.</title>
        <authorList>
            <person name="Pan H."/>
            <person name="Kapheim K."/>
        </authorList>
    </citation>
    <scope>NUCLEOTIDE SEQUENCE [LARGE SCALE GENOMIC DNA]</scope>
    <source>
        <strain evidence="8">0120121106</strain>
        <tissue evidence="8">Whole body</tissue>
    </source>
</reference>
<keyword evidence="4" id="KW-0963">Cytoplasm</keyword>
<gene>
    <name evidence="8" type="ORF">WN55_01391</name>
</gene>
<evidence type="ECO:0000256" key="5">
    <source>
        <dbReference type="ARBA" id="ARBA00022786"/>
    </source>
</evidence>
<dbReference type="GO" id="GO:0005634">
    <property type="term" value="C:nucleus"/>
    <property type="evidence" value="ECO:0007669"/>
    <property type="project" value="UniProtKB-SubCell"/>
</dbReference>
<name>A0A154PEH8_DUFNO</name>
<dbReference type="STRING" id="178035.A0A154PEH8"/>
<evidence type="ECO:0000256" key="7">
    <source>
        <dbReference type="SAM" id="MobiDB-lite"/>
    </source>
</evidence>
<evidence type="ECO:0000313" key="8">
    <source>
        <dbReference type="EMBL" id="KZC10275.1"/>
    </source>
</evidence>
<dbReference type="OMA" id="CLKPQTE"/>
<dbReference type="PANTHER" id="PTHR12493:SF0">
    <property type="entry name" value="CUE DOMAIN-CONTAINING PROTEIN 2"/>
    <property type="match status" value="1"/>
</dbReference>
<organism evidence="8 9">
    <name type="scientific">Dufourea novaeangliae</name>
    <name type="common">Sweat bee</name>
    <dbReference type="NCBI Taxonomy" id="178035"/>
    <lineage>
        <taxon>Eukaryota</taxon>
        <taxon>Metazoa</taxon>
        <taxon>Ecdysozoa</taxon>
        <taxon>Arthropoda</taxon>
        <taxon>Hexapoda</taxon>
        <taxon>Insecta</taxon>
        <taxon>Pterygota</taxon>
        <taxon>Neoptera</taxon>
        <taxon>Endopterygota</taxon>
        <taxon>Hymenoptera</taxon>
        <taxon>Apocrita</taxon>
        <taxon>Aculeata</taxon>
        <taxon>Apoidea</taxon>
        <taxon>Anthophila</taxon>
        <taxon>Halictidae</taxon>
        <taxon>Rophitinae</taxon>
        <taxon>Dufourea</taxon>
    </lineage>
</organism>
<dbReference type="OrthoDB" id="10060331at2759"/>
<dbReference type="GO" id="GO:0005737">
    <property type="term" value="C:cytoplasm"/>
    <property type="evidence" value="ECO:0007669"/>
    <property type="project" value="UniProtKB-SubCell"/>
</dbReference>
<evidence type="ECO:0000256" key="3">
    <source>
        <dbReference type="ARBA" id="ARBA00006106"/>
    </source>
</evidence>
<dbReference type="InterPro" id="IPR039805">
    <property type="entry name" value="CUE_CUED2"/>
</dbReference>
<dbReference type="CDD" id="cd14367">
    <property type="entry name" value="CUE_CUED2"/>
    <property type="match status" value="1"/>
</dbReference>
<evidence type="ECO:0000256" key="4">
    <source>
        <dbReference type="ARBA" id="ARBA00022490"/>
    </source>
</evidence>
<keyword evidence="9" id="KW-1185">Reference proteome</keyword>
<feature type="region of interest" description="Disordered" evidence="7">
    <location>
        <begin position="263"/>
        <end position="285"/>
    </location>
</feature>
<accession>A0A154PEH8</accession>
<evidence type="ECO:0000256" key="6">
    <source>
        <dbReference type="ARBA" id="ARBA00023242"/>
    </source>
</evidence>
<keyword evidence="6" id="KW-0539">Nucleus</keyword>
<dbReference type="AlphaFoldDB" id="A0A154PEH8"/>
<proteinExistence type="inferred from homology"/>
<dbReference type="PANTHER" id="PTHR12493">
    <property type="entry name" value="CUE DOMAIN CONTAINING 2"/>
    <property type="match status" value="1"/>
</dbReference>
<comment type="subcellular location">
    <subcellularLocation>
        <location evidence="2">Cytoplasm</location>
    </subcellularLocation>
    <subcellularLocation>
        <location evidence="1">Nucleus</location>
    </subcellularLocation>
</comment>
<comment type="similarity">
    <text evidence="3">Belongs to the CUEDC2 family.</text>
</comment>
<dbReference type="EMBL" id="KQ434889">
    <property type="protein sequence ID" value="KZC10275.1"/>
    <property type="molecule type" value="Genomic_DNA"/>
</dbReference>
<sequence>MSRTMDEKEELVKKSLFSFVRKEVPTAQLSLIDDIVLSYVVSMVEESALEEELDVDGLCEMVSACLPEFSKIEKEAVSKWLLDVESKLREESKENENCQPQDPLSQISLTALLPPDTQRMRVHHLSETSDVGSDYSGEYFQEESWHQVALLQEMFPAASPAEVRHCLAVAGGDITEAAQLALHRQEAGQSIVSNLTFVTPNGRNRARVNDEELKSRIIARYSYVDRDDDSREHRPVAPKTEPKKLVRYLENKIVSVKGERYTEVRRGGEEEDGNEGGRKRGHCRP</sequence>